<evidence type="ECO:0000256" key="1">
    <source>
        <dbReference type="SAM" id="MobiDB-lite"/>
    </source>
</evidence>
<evidence type="ECO:0000313" key="3">
    <source>
        <dbReference type="Proteomes" id="UP001165489"/>
    </source>
</evidence>
<keyword evidence="3" id="KW-1185">Reference proteome</keyword>
<dbReference type="InterPro" id="IPR021474">
    <property type="entry name" value="DUF3127"/>
</dbReference>
<dbReference type="RefSeq" id="WP_241345929.1">
    <property type="nucleotide sequence ID" value="NZ_JAKZGP010000001.1"/>
</dbReference>
<feature type="region of interest" description="Disordered" evidence="1">
    <location>
        <begin position="86"/>
        <end position="122"/>
    </location>
</feature>
<comment type="caution">
    <text evidence="2">The sequence shown here is derived from an EMBL/GenBank/DDBJ whole genome shotgun (WGS) entry which is preliminary data.</text>
</comment>
<evidence type="ECO:0000313" key="2">
    <source>
        <dbReference type="EMBL" id="MCH7407993.1"/>
    </source>
</evidence>
<proteinExistence type="predicted"/>
<dbReference type="EMBL" id="JAKZGP010000001">
    <property type="protein sequence ID" value="MCH7407993.1"/>
    <property type="molecule type" value="Genomic_DNA"/>
</dbReference>
<accession>A0ABS9UW18</accession>
<gene>
    <name evidence="2" type="ORF">MM239_01185</name>
</gene>
<dbReference type="Proteomes" id="UP001165489">
    <property type="component" value="Unassembled WGS sequence"/>
</dbReference>
<feature type="compositionally biased region" description="Low complexity" evidence="1">
    <location>
        <begin position="88"/>
        <end position="105"/>
    </location>
</feature>
<sequence length="122" mass="13425">MEINGKIVQILPEQSGNGRNGTWRKKDYILETGGNYPKKVALTVWGDKIDQFNLQQGEEVNVGIEIESREYNGRWYTDVKAWKVDKQNGSNSGASAPQASANAAAMPDVTSFSSDEGDVLPF</sequence>
<name>A0ABS9UW18_9BACT</name>
<organism evidence="2 3">
    <name type="scientific">Belliella filtrata</name>
    <dbReference type="NCBI Taxonomy" id="2923435"/>
    <lineage>
        <taxon>Bacteria</taxon>
        <taxon>Pseudomonadati</taxon>
        <taxon>Bacteroidota</taxon>
        <taxon>Cytophagia</taxon>
        <taxon>Cytophagales</taxon>
        <taxon>Cyclobacteriaceae</taxon>
        <taxon>Belliella</taxon>
    </lineage>
</organism>
<reference evidence="2" key="1">
    <citation type="submission" date="2022-03" db="EMBL/GenBank/DDBJ databases">
        <title>De novo assembled genomes of Belliella spp. (Cyclobacteriaceae) strains.</title>
        <authorList>
            <person name="Szabo A."/>
            <person name="Korponai K."/>
            <person name="Felfoldi T."/>
        </authorList>
    </citation>
    <scope>NUCLEOTIDE SEQUENCE</scope>
    <source>
        <strain evidence="2">DSM 111904</strain>
    </source>
</reference>
<dbReference type="Pfam" id="PF11325">
    <property type="entry name" value="DUF3127"/>
    <property type="match status" value="1"/>
</dbReference>
<protein>
    <submittedName>
        <fullName evidence="2">DUF3127 domain-containing protein</fullName>
    </submittedName>
</protein>